<dbReference type="Pfam" id="PF06299">
    <property type="entry name" value="DUF1045"/>
    <property type="match status" value="1"/>
</dbReference>
<dbReference type="Gene3D" id="3.90.1140.10">
    <property type="entry name" value="Cyclic phosphodiesterase"/>
    <property type="match status" value="1"/>
</dbReference>
<dbReference type="Proteomes" id="UP001156836">
    <property type="component" value="Unassembled WGS sequence"/>
</dbReference>
<comment type="caution">
    <text evidence="1">The sequence shown here is derived from an EMBL/GenBank/DDBJ whole genome shotgun (WGS) entry which is preliminary data.</text>
</comment>
<evidence type="ECO:0008006" key="3">
    <source>
        <dbReference type="Google" id="ProtNLM"/>
    </source>
</evidence>
<protein>
    <recommendedName>
        <fullName evidence="3">Phosphonate metabolism protein</fullName>
    </recommendedName>
</protein>
<keyword evidence="2" id="KW-1185">Reference proteome</keyword>
<gene>
    <name evidence="1" type="ORF">GCM10007860_35630</name>
</gene>
<dbReference type="RefSeq" id="WP_018747759.1">
    <property type="nucleotide sequence ID" value="NZ_BSOZ01000185.1"/>
</dbReference>
<dbReference type="PIRSF" id="PIRSF033328">
    <property type="entry name" value="Phest_Mll4975"/>
    <property type="match status" value="1"/>
</dbReference>
<reference evidence="2" key="1">
    <citation type="journal article" date="2019" name="Int. J. Syst. Evol. Microbiol.">
        <title>The Global Catalogue of Microorganisms (GCM) 10K type strain sequencing project: providing services to taxonomists for standard genome sequencing and annotation.</title>
        <authorList>
            <consortium name="The Broad Institute Genomics Platform"/>
            <consortium name="The Broad Institute Genome Sequencing Center for Infectious Disease"/>
            <person name="Wu L."/>
            <person name="Ma J."/>
        </authorList>
    </citation>
    <scope>NUCLEOTIDE SEQUENCE [LARGE SCALE GENOMIC DNA]</scope>
    <source>
        <strain evidence="2">NBRC 104970</strain>
    </source>
</reference>
<name>A0ABQ6C0Q8_9NEIS</name>
<dbReference type="InterPro" id="IPR009389">
    <property type="entry name" value="DUF1045"/>
</dbReference>
<dbReference type="EMBL" id="BSOZ01000185">
    <property type="protein sequence ID" value="GLS06371.1"/>
    <property type="molecule type" value="Genomic_DNA"/>
</dbReference>
<accession>A0ABQ6C0Q8</accession>
<evidence type="ECO:0000313" key="1">
    <source>
        <dbReference type="EMBL" id="GLS06371.1"/>
    </source>
</evidence>
<organism evidence="1 2">
    <name type="scientific">Chitiniphilus shinanonensis</name>
    <dbReference type="NCBI Taxonomy" id="553088"/>
    <lineage>
        <taxon>Bacteria</taxon>
        <taxon>Pseudomonadati</taxon>
        <taxon>Pseudomonadota</taxon>
        <taxon>Betaproteobacteria</taxon>
        <taxon>Neisseriales</taxon>
        <taxon>Chitinibacteraceae</taxon>
        <taxon>Chitiniphilus</taxon>
    </lineage>
</organism>
<dbReference type="NCBIfam" id="TIGR03223">
    <property type="entry name" value="Phn_opern_protn"/>
    <property type="match status" value="1"/>
</dbReference>
<proteinExistence type="predicted"/>
<evidence type="ECO:0000313" key="2">
    <source>
        <dbReference type="Proteomes" id="UP001156836"/>
    </source>
</evidence>
<sequence length="232" mass="25955">MSYRYALYLAPPQTHPLWSVGNRWLGRDAERGDALTPSTMLGLDHATWNSLVGAPRRYGLHATLKAPFRLADPYDEAQLLLALEQFAATTAPFTLLPLQVTALAGFICLRPREESQALQALADACVAEFDRFRAPPAAAELERRRPGQLDVRARYLLERWGYPHVFERFRCHFTLTDPLPEPQRSALLPLLAAHFAPVLDQPLPVGELCLFVEDSPGAPFRLTRRFALGSAL</sequence>